<dbReference type="Proteomes" id="UP000075230">
    <property type="component" value="Unassembled WGS sequence"/>
</dbReference>
<dbReference type="GO" id="GO:0016757">
    <property type="term" value="F:glycosyltransferase activity"/>
    <property type="evidence" value="ECO:0007669"/>
    <property type="project" value="UniProtKB-ARBA"/>
</dbReference>
<name>A0A146FCC3_ASPKA</name>
<evidence type="ECO:0000313" key="3">
    <source>
        <dbReference type="EMBL" id="GAT23545.1"/>
    </source>
</evidence>
<evidence type="ECO:0000313" key="4">
    <source>
        <dbReference type="Proteomes" id="UP000075230"/>
    </source>
</evidence>
<dbReference type="AlphaFoldDB" id="A0A146FCC3"/>
<comment type="caution">
    <text evidence="3">The sequence shown here is derived from an EMBL/GenBank/DDBJ whole genome shotgun (WGS) entry which is preliminary data.</text>
</comment>
<protein>
    <submittedName>
        <fullName evidence="3">UDP-glucose,sterol transferase</fullName>
    </submittedName>
</protein>
<dbReference type="EMBL" id="BCWF01000017">
    <property type="protein sequence ID" value="GAT23545.1"/>
    <property type="molecule type" value="Genomic_DNA"/>
</dbReference>
<feature type="region of interest" description="Disordered" evidence="1">
    <location>
        <begin position="448"/>
        <end position="474"/>
    </location>
</feature>
<proteinExistence type="predicted"/>
<reference evidence="3 4" key="1">
    <citation type="journal article" date="2016" name="DNA Res.">
        <title>Genome sequence of Aspergillus luchuensis NBRC 4314.</title>
        <authorList>
            <person name="Yamada O."/>
            <person name="Machida M."/>
            <person name="Hosoyama A."/>
            <person name="Goto M."/>
            <person name="Takahashi T."/>
            <person name="Futagami T."/>
            <person name="Yamagata Y."/>
            <person name="Takeuchi M."/>
            <person name="Kobayashi T."/>
            <person name="Koike H."/>
            <person name="Abe K."/>
            <person name="Asai K."/>
            <person name="Arita M."/>
            <person name="Fujita N."/>
            <person name="Fukuda K."/>
            <person name="Higa K."/>
            <person name="Horikawa H."/>
            <person name="Ishikawa T."/>
            <person name="Jinno K."/>
            <person name="Kato Y."/>
            <person name="Kirimura K."/>
            <person name="Mizutani O."/>
            <person name="Nakasone K."/>
            <person name="Sano M."/>
            <person name="Shiraishi Y."/>
            <person name="Tsukahara M."/>
            <person name="Gomi K."/>
        </authorList>
    </citation>
    <scope>NUCLEOTIDE SEQUENCE [LARGE SCALE GENOMIC DNA]</scope>
    <source>
        <strain evidence="3 4">RIB 2604</strain>
    </source>
</reference>
<dbReference type="VEuPathDB" id="FungiDB:ASPFODRAFT_68814"/>
<dbReference type="InterPro" id="IPR050426">
    <property type="entry name" value="Glycosyltransferase_28"/>
</dbReference>
<evidence type="ECO:0000256" key="1">
    <source>
        <dbReference type="SAM" id="MobiDB-lite"/>
    </source>
</evidence>
<reference evidence="4" key="2">
    <citation type="submission" date="2016-02" db="EMBL/GenBank/DDBJ databases">
        <title>Genome sequencing of Aspergillus luchuensis NBRC 4314.</title>
        <authorList>
            <person name="Yamada O."/>
        </authorList>
    </citation>
    <scope>NUCLEOTIDE SEQUENCE [LARGE SCALE GENOMIC DNA]</scope>
    <source>
        <strain evidence="4">RIB 2604</strain>
    </source>
</reference>
<feature type="domain" description="Erythromycin biosynthesis protein CIII-like C-terminal" evidence="2">
    <location>
        <begin position="156"/>
        <end position="237"/>
    </location>
</feature>
<accession>A0A146FCC3</accession>
<dbReference type="Pfam" id="PF06722">
    <property type="entry name" value="EryCIII-like_C"/>
    <property type="match status" value="1"/>
</dbReference>
<dbReference type="PANTHER" id="PTHR48050:SF13">
    <property type="entry name" value="STEROL 3-BETA-GLUCOSYLTRANSFERASE UGT80A2"/>
    <property type="match status" value="1"/>
</dbReference>
<sequence>MDDAHPSDEAQAWLQYLRRVQQSYYEVYHRCWRACIAPFKGDRRPFLADAIIANPMARAHIHCAERLSIPLHIMSSLPQTPTRAFAHPHARINPYDGVDQPTSNVLSYAIVEESTWNVMKDIYRLALIIQDAILKKGYRVLLSRDCRRLCELLNSTNVLIIESVPLEWLLPRVAVVIHNGSPSSTQLALQYGKPSVIIATTENHLSTAHTIAKIGAGASPLMSRTLTSEGLAQAIAFGLRTDVQQSTQAIKRQVEEEAGLENAIRSFYRSLPSQVQTCGITKHDLAMYQIWNRPSLVISSEAAAVLVQESRIKITDIVLINRCIYNLQAESSASHDGTAKEYWNGFTNAAKDIVTASDLVSMISGRQKESSTDEERKVKRSVARDVGVGTAKIFGHIALLPFTSTALVVNTVTYGVKSVKKHQAQGEKREETDIAATYDIAGDDEYDAAASKHPGLSPSREGVDPTKQAWQRGSSRIGITADAEARTGSSATPTANQIQLKNEEHVEAIYRRHLDRGFKSPKVADAAFRERVLSAFENDM</sequence>
<evidence type="ECO:0000259" key="2">
    <source>
        <dbReference type="Pfam" id="PF06722"/>
    </source>
</evidence>
<organism evidence="3 4">
    <name type="scientific">Aspergillus kawachii</name>
    <name type="common">White koji mold</name>
    <name type="synonym">Aspergillus awamori var. kawachi</name>
    <dbReference type="NCBI Taxonomy" id="1069201"/>
    <lineage>
        <taxon>Eukaryota</taxon>
        <taxon>Fungi</taxon>
        <taxon>Dikarya</taxon>
        <taxon>Ascomycota</taxon>
        <taxon>Pezizomycotina</taxon>
        <taxon>Eurotiomycetes</taxon>
        <taxon>Eurotiomycetidae</taxon>
        <taxon>Eurotiales</taxon>
        <taxon>Aspergillaceae</taxon>
        <taxon>Aspergillus</taxon>
        <taxon>Aspergillus subgen. Circumdati</taxon>
    </lineage>
</organism>
<dbReference type="SUPFAM" id="SSF53756">
    <property type="entry name" value="UDP-Glycosyltransferase/glycogen phosphorylase"/>
    <property type="match status" value="1"/>
</dbReference>
<gene>
    <name evidence="3" type="ORF">RIB2604_01706840</name>
</gene>
<dbReference type="InterPro" id="IPR010610">
    <property type="entry name" value="EryCIII-like_C"/>
</dbReference>
<dbReference type="PANTHER" id="PTHR48050">
    <property type="entry name" value="STEROL 3-BETA-GLUCOSYLTRANSFERASE"/>
    <property type="match status" value="1"/>
</dbReference>
<keyword evidence="3" id="KW-0808">Transferase</keyword>
<dbReference type="Gene3D" id="3.40.50.2000">
    <property type="entry name" value="Glycogen Phosphorylase B"/>
    <property type="match status" value="2"/>
</dbReference>